<dbReference type="Proteomes" id="UP000265325">
    <property type="component" value="Unassembled WGS sequence"/>
</dbReference>
<feature type="transmembrane region" description="Helical" evidence="8">
    <location>
        <begin position="164"/>
        <end position="186"/>
    </location>
</feature>
<evidence type="ECO:0000256" key="4">
    <source>
        <dbReference type="ARBA" id="ARBA00022475"/>
    </source>
</evidence>
<comment type="caution">
    <text evidence="9">The sequence shown here is derived from an EMBL/GenBank/DDBJ whole genome shotgun (WGS) entry which is preliminary data.</text>
</comment>
<dbReference type="EMBL" id="LAQS01000014">
    <property type="protein sequence ID" value="KKZ73708.1"/>
    <property type="molecule type" value="Genomic_DNA"/>
</dbReference>
<keyword evidence="10" id="KW-1185">Reference proteome</keyword>
<evidence type="ECO:0000313" key="9">
    <source>
        <dbReference type="EMBL" id="KKZ73708.1"/>
    </source>
</evidence>
<feature type="transmembrane region" description="Helical" evidence="8">
    <location>
        <begin position="323"/>
        <end position="342"/>
    </location>
</feature>
<evidence type="ECO:0000256" key="1">
    <source>
        <dbReference type="ARBA" id="ARBA00004651"/>
    </source>
</evidence>
<evidence type="ECO:0000256" key="3">
    <source>
        <dbReference type="ARBA" id="ARBA00022448"/>
    </source>
</evidence>
<keyword evidence="5 8" id="KW-0812">Transmembrane</keyword>
<protein>
    <submittedName>
        <fullName evidence="9">Iron ABC transporter permease</fullName>
    </submittedName>
</protein>
<dbReference type="InterPro" id="IPR037294">
    <property type="entry name" value="ABC_BtuC-like"/>
</dbReference>
<evidence type="ECO:0000256" key="8">
    <source>
        <dbReference type="SAM" id="Phobius"/>
    </source>
</evidence>
<evidence type="ECO:0000256" key="7">
    <source>
        <dbReference type="ARBA" id="ARBA00023136"/>
    </source>
</evidence>
<dbReference type="OrthoDB" id="9782305at2"/>
<feature type="transmembrane region" description="Helical" evidence="8">
    <location>
        <begin position="131"/>
        <end position="152"/>
    </location>
</feature>
<dbReference type="FunFam" id="1.10.3470.10:FF:000001">
    <property type="entry name" value="Vitamin B12 ABC transporter permease BtuC"/>
    <property type="match status" value="1"/>
</dbReference>
<evidence type="ECO:0000256" key="2">
    <source>
        <dbReference type="ARBA" id="ARBA00007935"/>
    </source>
</evidence>
<evidence type="ECO:0000256" key="5">
    <source>
        <dbReference type="ARBA" id="ARBA00022692"/>
    </source>
</evidence>
<proteinExistence type="inferred from homology"/>
<dbReference type="GO" id="GO:0005886">
    <property type="term" value="C:plasma membrane"/>
    <property type="evidence" value="ECO:0007669"/>
    <property type="project" value="UniProtKB-SubCell"/>
</dbReference>
<accession>A0A2P2GQE5</accession>
<feature type="transmembrane region" description="Helical" evidence="8">
    <location>
        <begin position="253"/>
        <end position="280"/>
    </location>
</feature>
<dbReference type="RefSeq" id="WP_046907567.1">
    <property type="nucleotide sequence ID" value="NZ_BAAAXG010000013.1"/>
</dbReference>
<dbReference type="PANTHER" id="PTHR30472">
    <property type="entry name" value="FERRIC ENTEROBACTIN TRANSPORT SYSTEM PERMEASE PROTEIN"/>
    <property type="match status" value="1"/>
</dbReference>
<evidence type="ECO:0000256" key="6">
    <source>
        <dbReference type="ARBA" id="ARBA00022989"/>
    </source>
</evidence>
<dbReference type="PANTHER" id="PTHR30472:SF67">
    <property type="entry name" value="PERMEASE OF ABC TRANSPORTER-RELATED"/>
    <property type="match status" value="1"/>
</dbReference>
<feature type="transmembrane region" description="Helical" evidence="8">
    <location>
        <begin position="79"/>
        <end position="99"/>
    </location>
</feature>
<sequence length="348" mass="34746">MTRSERPGSRTSPVFTPLGAAAGIVLLCASVALALTIGPADIRVADTWSVVASRLGGGPSGLSPIRDGIVWDLRLPRTLLAAVCGAGLAVCGAVMQSLLRNPLADPFVLGVSSGASTGAVAVVVLGVGGGLVSVAGGAFLGALCSFALVLLLSHTLGGSTDRVVLAGVAAMQLFSALTSFVVMTAADAETTRGVLFWLLGSLTGTGWTDVGVCAAVLAVALTVCGGYARTLDAFAFGEDAAATLGVSVARTRLVLLSVTALLTAVLVSAAGAIGFVGLVLPHAVRALAGPGHARLLSLTAPAGAVFLVWADTLARTALDPQEVPVGVVTSLIGVPVFVLVLYRTRSTR</sequence>
<organism evidence="9 10">
    <name type="scientific">Streptomyces showdoensis</name>
    <dbReference type="NCBI Taxonomy" id="68268"/>
    <lineage>
        <taxon>Bacteria</taxon>
        <taxon>Bacillati</taxon>
        <taxon>Actinomycetota</taxon>
        <taxon>Actinomycetes</taxon>
        <taxon>Kitasatosporales</taxon>
        <taxon>Streptomycetaceae</taxon>
        <taxon>Streptomyces</taxon>
    </lineage>
</organism>
<dbReference type="CDD" id="cd06550">
    <property type="entry name" value="TM_ABC_iron-siderophores_like"/>
    <property type="match status" value="1"/>
</dbReference>
<evidence type="ECO:0000313" key="10">
    <source>
        <dbReference type="Proteomes" id="UP000265325"/>
    </source>
</evidence>
<keyword evidence="4" id="KW-1003">Cell membrane</keyword>
<dbReference type="AlphaFoldDB" id="A0A2P2GQE5"/>
<name>A0A2P2GQE5_STREW</name>
<keyword evidence="7 8" id="KW-0472">Membrane</keyword>
<dbReference type="Gene3D" id="1.10.3470.10">
    <property type="entry name" value="ABC transporter involved in vitamin B12 uptake, BtuC"/>
    <property type="match status" value="1"/>
</dbReference>
<reference evidence="9 10" key="1">
    <citation type="submission" date="2015-05" db="EMBL/GenBank/DDBJ databases">
        <title>Draft Genome assembly of Streptomyces showdoensis.</title>
        <authorList>
            <person name="Thapa K.K."/>
            <person name="Metsa-Ketela M."/>
        </authorList>
    </citation>
    <scope>NUCLEOTIDE SEQUENCE [LARGE SCALE GENOMIC DNA]</scope>
    <source>
        <strain evidence="9 10">ATCC 15227</strain>
    </source>
</reference>
<keyword evidence="6 8" id="KW-1133">Transmembrane helix</keyword>
<dbReference type="InterPro" id="IPR000522">
    <property type="entry name" value="ABC_transptr_permease_BtuC"/>
</dbReference>
<feature type="transmembrane region" description="Helical" evidence="8">
    <location>
        <begin position="106"/>
        <end position="125"/>
    </location>
</feature>
<comment type="similarity">
    <text evidence="2">Belongs to the binding-protein-dependent transport system permease family. FecCD subfamily.</text>
</comment>
<dbReference type="GO" id="GO:0022857">
    <property type="term" value="F:transmembrane transporter activity"/>
    <property type="evidence" value="ECO:0007669"/>
    <property type="project" value="InterPro"/>
</dbReference>
<feature type="transmembrane region" description="Helical" evidence="8">
    <location>
        <begin position="206"/>
        <end position="228"/>
    </location>
</feature>
<dbReference type="GO" id="GO:0033214">
    <property type="term" value="P:siderophore-iron import into cell"/>
    <property type="evidence" value="ECO:0007669"/>
    <property type="project" value="TreeGrafter"/>
</dbReference>
<comment type="subcellular location">
    <subcellularLocation>
        <location evidence="1">Cell membrane</location>
        <topology evidence="1">Multi-pass membrane protein</topology>
    </subcellularLocation>
</comment>
<dbReference type="SUPFAM" id="SSF81345">
    <property type="entry name" value="ABC transporter involved in vitamin B12 uptake, BtuC"/>
    <property type="match status" value="1"/>
</dbReference>
<keyword evidence="3" id="KW-0813">Transport</keyword>
<dbReference type="Pfam" id="PF01032">
    <property type="entry name" value="FecCD"/>
    <property type="match status" value="1"/>
</dbReference>
<gene>
    <name evidence="9" type="ORF">VO63_11375</name>
</gene>